<evidence type="ECO:0000256" key="4">
    <source>
        <dbReference type="ARBA" id="ARBA00022723"/>
    </source>
</evidence>
<keyword evidence="4" id="KW-0479">Metal-binding</keyword>
<dbReference type="GO" id="GO:0033743">
    <property type="term" value="F:peptide-methionine (R)-S-oxide reductase activity"/>
    <property type="evidence" value="ECO:0007669"/>
    <property type="project" value="UniProtKB-EC"/>
</dbReference>
<dbReference type="InterPro" id="IPR011057">
    <property type="entry name" value="Mss4-like_sf"/>
</dbReference>
<evidence type="ECO:0000256" key="1">
    <source>
        <dbReference type="ARBA" id="ARBA00001947"/>
    </source>
</evidence>
<dbReference type="AlphaFoldDB" id="A0A1P8F4T0"/>
<dbReference type="FunFam" id="2.170.150.20:FF:000001">
    <property type="entry name" value="Peptide methionine sulfoxide reductase MsrB"/>
    <property type="match status" value="1"/>
</dbReference>
<dbReference type="KEGG" id="dfo:Dform_00092"/>
<evidence type="ECO:0000256" key="3">
    <source>
        <dbReference type="ARBA" id="ARBA00012499"/>
    </source>
</evidence>
<sequence>METTVTIFDNQKKTVETVSKIEKSDAEWQKLLTKKQFEITTKNGTEAPGSMTFDDVHGPGTFKCVRCGTDLFNYSAKFESGTGWPSFYEPVSSLNVVLHPDYSFGMSRTEVLCARCGSHLGHIFDDGPPPTGKRYCMNGYALKFAPD</sequence>
<keyword evidence="5" id="KW-0862">Zinc</keyword>
<dbReference type="RefSeq" id="WP_076003269.1">
    <property type="nucleotide sequence ID" value="NZ_CP018258.1"/>
</dbReference>
<dbReference type="Gene3D" id="2.170.150.20">
    <property type="entry name" value="Peptide methionine sulfoxide reductase"/>
    <property type="match status" value="1"/>
</dbReference>
<organism evidence="9 10">
    <name type="scientific">Dehalogenimonas formicexedens</name>
    <dbReference type="NCBI Taxonomy" id="1839801"/>
    <lineage>
        <taxon>Bacteria</taxon>
        <taxon>Bacillati</taxon>
        <taxon>Chloroflexota</taxon>
        <taxon>Dehalococcoidia</taxon>
        <taxon>Dehalococcoidales</taxon>
        <taxon>Dehalococcoidaceae</taxon>
        <taxon>Dehalogenimonas</taxon>
    </lineage>
</organism>
<protein>
    <recommendedName>
        <fullName evidence="3">peptide-methionine (R)-S-oxide reductase</fullName>
        <ecNumber evidence="3">1.8.4.12</ecNumber>
    </recommendedName>
</protein>
<accession>A0A1P8F4T0</accession>
<dbReference type="STRING" id="1839801.Dform_00092"/>
<evidence type="ECO:0000256" key="5">
    <source>
        <dbReference type="ARBA" id="ARBA00022833"/>
    </source>
</evidence>
<gene>
    <name evidence="9" type="primary">msrB</name>
    <name evidence="9" type="ORF">Dform_00092</name>
</gene>
<evidence type="ECO:0000256" key="7">
    <source>
        <dbReference type="ARBA" id="ARBA00048488"/>
    </source>
</evidence>
<dbReference type="Pfam" id="PF01641">
    <property type="entry name" value="SelR"/>
    <property type="match status" value="1"/>
</dbReference>
<dbReference type="GO" id="GO:0030091">
    <property type="term" value="P:protein repair"/>
    <property type="evidence" value="ECO:0007669"/>
    <property type="project" value="InterPro"/>
</dbReference>
<dbReference type="PANTHER" id="PTHR10173:SF57">
    <property type="entry name" value="PEPTIDE-METHIONINE (R)-S-OXIDE REDUCTASE"/>
    <property type="match status" value="1"/>
</dbReference>
<dbReference type="Proteomes" id="UP000185934">
    <property type="component" value="Chromosome"/>
</dbReference>
<comment type="cofactor">
    <cofactor evidence="1">
        <name>Zn(2+)</name>
        <dbReference type="ChEBI" id="CHEBI:29105"/>
    </cofactor>
</comment>
<evidence type="ECO:0000313" key="10">
    <source>
        <dbReference type="Proteomes" id="UP000185934"/>
    </source>
</evidence>
<evidence type="ECO:0000259" key="8">
    <source>
        <dbReference type="PROSITE" id="PS51790"/>
    </source>
</evidence>
<name>A0A1P8F4T0_9CHLR</name>
<dbReference type="GO" id="GO:0046872">
    <property type="term" value="F:metal ion binding"/>
    <property type="evidence" value="ECO:0007669"/>
    <property type="project" value="UniProtKB-KW"/>
</dbReference>
<reference evidence="10" key="1">
    <citation type="submission" date="2016-11" db="EMBL/GenBank/DDBJ databases">
        <title>Dehalogenimonas formicexedens sp. nov., a chlorinated alkane respiring bacterium isolated from contaminated groundwater.</title>
        <authorList>
            <person name="Key T.A."/>
            <person name="Bowman K.S."/>
            <person name="Lee I."/>
            <person name="Chun J."/>
            <person name="Albuquerque L."/>
            <person name="da Costa M.S."/>
            <person name="Rainey F.A."/>
            <person name="Moe W.M."/>
        </authorList>
    </citation>
    <scope>NUCLEOTIDE SEQUENCE [LARGE SCALE GENOMIC DNA]</scope>
    <source>
        <strain evidence="10">NSZ-14</strain>
    </source>
</reference>
<dbReference type="NCBIfam" id="TIGR00357">
    <property type="entry name" value="peptide-methionine (R)-S-oxide reductase MsrB"/>
    <property type="match status" value="1"/>
</dbReference>
<dbReference type="EMBL" id="CP018258">
    <property type="protein sequence ID" value="APV43455.1"/>
    <property type="molecule type" value="Genomic_DNA"/>
</dbReference>
<proteinExistence type="inferred from homology"/>
<dbReference type="GO" id="GO:0005737">
    <property type="term" value="C:cytoplasm"/>
    <property type="evidence" value="ECO:0007669"/>
    <property type="project" value="TreeGrafter"/>
</dbReference>
<dbReference type="GO" id="GO:0006979">
    <property type="term" value="P:response to oxidative stress"/>
    <property type="evidence" value="ECO:0007669"/>
    <property type="project" value="InterPro"/>
</dbReference>
<dbReference type="PANTHER" id="PTHR10173">
    <property type="entry name" value="METHIONINE SULFOXIDE REDUCTASE"/>
    <property type="match status" value="1"/>
</dbReference>
<comment type="similarity">
    <text evidence="2">Belongs to the MsrB Met sulfoxide reductase family.</text>
</comment>
<dbReference type="PROSITE" id="PS51790">
    <property type="entry name" value="MSRB"/>
    <property type="match status" value="1"/>
</dbReference>
<evidence type="ECO:0000313" key="9">
    <source>
        <dbReference type="EMBL" id="APV43455.1"/>
    </source>
</evidence>
<dbReference type="SUPFAM" id="SSF51316">
    <property type="entry name" value="Mss4-like"/>
    <property type="match status" value="1"/>
</dbReference>
<comment type="catalytic activity">
    <reaction evidence="7">
        <text>L-methionyl-[protein] + [thioredoxin]-disulfide + H2O = L-methionyl-(R)-S-oxide-[protein] + [thioredoxin]-dithiol</text>
        <dbReference type="Rhea" id="RHEA:24164"/>
        <dbReference type="Rhea" id="RHEA-COMP:10698"/>
        <dbReference type="Rhea" id="RHEA-COMP:10700"/>
        <dbReference type="Rhea" id="RHEA-COMP:12313"/>
        <dbReference type="Rhea" id="RHEA-COMP:12314"/>
        <dbReference type="ChEBI" id="CHEBI:15377"/>
        <dbReference type="ChEBI" id="CHEBI:16044"/>
        <dbReference type="ChEBI" id="CHEBI:29950"/>
        <dbReference type="ChEBI" id="CHEBI:45764"/>
        <dbReference type="ChEBI" id="CHEBI:50058"/>
        <dbReference type="EC" id="1.8.4.12"/>
    </reaction>
</comment>
<evidence type="ECO:0000256" key="2">
    <source>
        <dbReference type="ARBA" id="ARBA00007174"/>
    </source>
</evidence>
<dbReference type="InterPro" id="IPR002579">
    <property type="entry name" value="Met_Sox_Rdtase_MsrB_dom"/>
</dbReference>
<evidence type="ECO:0000256" key="6">
    <source>
        <dbReference type="ARBA" id="ARBA00023002"/>
    </source>
</evidence>
<keyword evidence="6 9" id="KW-0560">Oxidoreductase</keyword>
<dbReference type="InterPro" id="IPR028427">
    <property type="entry name" value="Met_Sox_Rdtase_MsrB"/>
</dbReference>
<feature type="domain" description="MsrB" evidence="8">
    <location>
        <begin position="25"/>
        <end position="147"/>
    </location>
</feature>
<keyword evidence="10" id="KW-1185">Reference proteome</keyword>
<dbReference type="EC" id="1.8.4.12" evidence="3"/>
<dbReference type="OrthoDB" id="4174719at2"/>